<dbReference type="Pfam" id="PF26562">
    <property type="entry name" value="Ig-like"/>
    <property type="match status" value="2"/>
</dbReference>
<evidence type="ECO:0000259" key="2">
    <source>
        <dbReference type="PROSITE" id="PS51034"/>
    </source>
</evidence>
<feature type="domain" description="ZP" evidence="2">
    <location>
        <begin position="1302"/>
        <end position="1486"/>
    </location>
</feature>
<evidence type="ECO:0000256" key="1">
    <source>
        <dbReference type="SAM" id="SignalP"/>
    </source>
</evidence>
<dbReference type="PANTHER" id="PTHR47130:SF6">
    <property type="entry name" value="EGG ENVELOPE GLYCOPROTEIN-LIKE PRECURSOR"/>
    <property type="match status" value="1"/>
</dbReference>
<name>A0A8S4BDB3_9TELE</name>
<gene>
    <name evidence="3" type="ORF">MMEN_LOCUS12849</name>
</gene>
<proteinExistence type="predicted"/>
<dbReference type="SMART" id="SM00241">
    <property type="entry name" value="ZP"/>
    <property type="match status" value="1"/>
</dbReference>
<feature type="signal peptide" evidence="1">
    <location>
        <begin position="1"/>
        <end position="25"/>
    </location>
</feature>
<dbReference type="Gene3D" id="2.60.40.3210">
    <property type="entry name" value="Zona pellucida, ZP-N domain"/>
    <property type="match status" value="2"/>
</dbReference>
<evidence type="ECO:0000313" key="4">
    <source>
        <dbReference type="Proteomes" id="UP000677803"/>
    </source>
</evidence>
<protein>
    <submittedName>
        <fullName evidence="3">(Atlantic silverside) hypothetical protein</fullName>
    </submittedName>
</protein>
<dbReference type="OrthoDB" id="8945590at2759"/>
<organism evidence="3 4">
    <name type="scientific">Menidia menidia</name>
    <name type="common">Atlantic silverside</name>
    <dbReference type="NCBI Taxonomy" id="238744"/>
    <lineage>
        <taxon>Eukaryota</taxon>
        <taxon>Metazoa</taxon>
        <taxon>Chordata</taxon>
        <taxon>Craniata</taxon>
        <taxon>Vertebrata</taxon>
        <taxon>Euteleostomi</taxon>
        <taxon>Actinopterygii</taxon>
        <taxon>Neopterygii</taxon>
        <taxon>Teleostei</taxon>
        <taxon>Neoteleostei</taxon>
        <taxon>Acanthomorphata</taxon>
        <taxon>Ovalentaria</taxon>
        <taxon>Atherinomorphae</taxon>
        <taxon>Atheriniformes</taxon>
        <taxon>Atherinopsidae</taxon>
        <taxon>Menidiinae</taxon>
        <taxon>Menidia</taxon>
    </lineage>
</organism>
<dbReference type="EMBL" id="CAJRST010014446">
    <property type="protein sequence ID" value="CAG5929212.1"/>
    <property type="molecule type" value="Genomic_DNA"/>
</dbReference>
<keyword evidence="4" id="KW-1185">Reference proteome</keyword>
<keyword evidence="1" id="KW-0732">Signal</keyword>
<dbReference type="PANTHER" id="PTHR47130">
    <property type="entry name" value="SI:DKEY-19B23.11-RELATED"/>
    <property type="match status" value="1"/>
</dbReference>
<evidence type="ECO:0000313" key="3">
    <source>
        <dbReference type="EMBL" id="CAG5929212.1"/>
    </source>
</evidence>
<dbReference type="InterPro" id="IPR001507">
    <property type="entry name" value="ZP_dom"/>
</dbReference>
<dbReference type="PROSITE" id="PS51034">
    <property type="entry name" value="ZP_2"/>
    <property type="match status" value="2"/>
</dbReference>
<reference evidence="3" key="1">
    <citation type="submission" date="2021-05" db="EMBL/GenBank/DDBJ databases">
        <authorList>
            <person name="Tigano A."/>
        </authorList>
    </citation>
    <scope>NUCLEOTIDE SEQUENCE</scope>
</reference>
<sequence>MKITAMILSIFCGVLFLLAFPVCAASHLPTDQYGLHLLSPQEAALCGYTVLKTDAGDLVFRASFLACHVNSQVGSDYHLLVWLVHAGGGREAAAYRFQLRCPLPEAWSAREMVCEENYMEVSVQLSVQPTAPGNEKNGAAEEEEMAVLFHGAGRPAGAAVFLSLGAAAAQGCRVALLASRLALRCRYASPLSTTVQVPPPPNPPLAPAARFNPLCLLQEDGVDLESVRASILYRRRGALLSVDASVACVLNEALADGSDLLWAVPQVPSAVVEGQVTDGGVRFGVNGQALSESDLRERGYRVGLRGGKVEVRIPAGAPDGHMKSSVVRGQYSRSMSVDLYLMSQWEEQRWPLTQHRSLRRLQTPFVPQSLVLTHNQASSRELLSVSLGSFAADVHLLKVTVDGGGDLLTWTRNRTGSDLTVSRFFHSNGSHFYRLSLLLSHPKIIPEFIGGGFQTYSFTVIFTLSIWPSGEVFYHHAAVEHIAEYADADSPRLEGKCTESSLVVLLHHSARSELQWELFLGERRLDWDLVEIGGFKVEAEDDYLTVKIPFNSPGLIYEKLSLQGLVVGVSVTVVDAESLKEHDSLVHKCSFPARELLVCLPEGRMVAIVDTTHAVPPVQPNRTTLLDPDCVPTETDSARALFSFGLDSCGTAVTTEGNFLVYENQIGSPQDFLPAAEPLIHRDAPYRLTIRCQYPVDGTSFSVVRHSSFGVGSEHFSHHSRTTTVALMLSLWSTVGCDVLMEGVLQVECHDRYFMIAIDLSVTGDNPVFEAVDAYAITEEYAAKCGYSLSVLPFLGLVELRASYFSCHTYKKDEVFVFNFNLITNQEGEEAVYQLNKTCLQSVSFSPREVTCEVNYMEVSVKSELACPTRTSDTWNSLRPAHGSLASDWQVAFQRPDQQLPPMNLSNAHEQGYLFDLKNGRIVFRTPYGQPDSYSTEVNDVPVEVVHATLFSRQSWVVLMVDLVALCSTNEGSYSNGYMTWETPDMLYPSVNSTLLSVGLNGNLVEQAFAEQMGLLAEKRNTTVQISIPYNSEGGYRKSFVSGGIFEFYIFNLYVKQTSTDEDLQETVLRFHRLLVTPPLPCPPVTEDRTVLAEGVFTVCLGNIPKDVLLTCVHLNGHRFLAPFNSSAWSITEESHPNNTHSYILKVSLHDPMVLQEYSKEDKAMLHKLDINYTLATVPENDTYNHSASVVASMRVVIAATCSESGISFQLDHGPSDSLWDISIGSDLLTPELAVKRGYFLGNSSRSLLLDVPLFTPGYEYKDVTLMGFLGTFEILVRDRDTSEVQTTTVKTCPFDSAELIVCSTDGWMTVVADLSAVLQDGEVPVSTHLINELCIAKEMDGTRVLFSFPVNSCGSVIKLTKGNVTYQNKIFYGLSMTDYENSTVGMTVQCTYPLTVLRRLFSHYTFKSDTEGFGSIIHSVQPTAVLPSPPAEVQTTAAPQKNRTPLKYLPSFYPTTRYIRVSKINGIPRKGIKGNMQPKMTTVKF</sequence>
<comment type="caution">
    <text evidence="3">The sequence shown here is derived from an EMBL/GenBank/DDBJ whole genome shotgun (WGS) entry which is preliminary data.</text>
</comment>
<dbReference type="Proteomes" id="UP000677803">
    <property type="component" value="Unassembled WGS sequence"/>
</dbReference>
<dbReference type="InterPro" id="IPR058876">
    <property type="entry name" value="Ig-like_ZP"/>
</dbReference>
<accession>A0A8S4BDB3</accession>
<dbReference type="Pfam" id="PF23344">
    <property type="entry name" value="ZP-N"/>
    <property type="match status" value="2"/>
</dbReference>
<feature type="domain" description="ZP" evidence="2">
    <location>
        <begin position="598"/>
        <end position="874"/>
    </location>
</feature>
<dbReference type="InterPro" id="IPR055356">
    <property type="entry name" value="ZP-N"/>
</dbReference>
<feature type="chain" id="PRO_5035820534" evidence="1">
    <location>
        <begin position="26"/>
        <end position="1486"/>
    </location>
</feature>